<keyword evidence="3" id="KW-1185">Reference proteome</keyword>
<dbReference type="Proteomes" id="UP000472273">
    <property type="component" value="Unplaced"/>
</dbReference>
<dbReference type="Ensembl" id="ENSPTXT00000019280.1">
    <property type="protein sequence ID" value="ENSPTXP00000018717.1"/>
    <property type="gene ID" value="ENSPTXG00000012903.1"/>
</dbReference>
<protein>
    <recommendedName>
        <fullName evidence="1">CASTOR1 N-terminal domain-containing protein</fullName>
    </recommendedName>
</protein>
<evidence type="ECO:0000259" key="1">
    <source>
        <dbReference type="Pfam" id="PF18700"/>
    </source>
</evidence>
<evidence type="ECO:0000313" key="3">
    <source>
        <dbReference type="Proteomes" id="UP000472273"/>
    </source>
</evidence>
<dbReference type="AlphaFoldDB" id="A0A670Z3T5"/>
<evidence type="ECO:0000313" key="2">
    <source>
        <dbReference type="Ensembl" id="ENSPTXP00000018717.1"/>
    </source>
</evidence>
<reference evidence="2" key="2">
    <citation type="submission" date="2025-09" db="UniProtKB">
        <authorList>
            <consortium name="Ensembl"/>
        </authorList>
    </citation>
    <scope>IDENTIFICATION</scope>
</reference>
<organism evidence="2 3">
    <name type="scientific">Pseudonaja textilis</name>
    <name type="common">Eastern brown snake</name>
    <dbReference type="NCBI Taxonomy" id="8673"/>
    <lineage>
        <taxon>Eukaryota</taxon>
        <taxon>Metazoa</taxon>
        <taxon>Chordata</taxon>
        <taxon>Craniata</taxon>
        <taxon>Vertebrata</taxon>
        <taxon>Euteleostomi</taxon>
        <taxon>Lepidosauria</taxon>
        <taxon>Squamata</taxon>
        <taxon>Bifurcata</taxon>
        <taxon>Unidentata</taxon>
        <taxon>Episquamata</taxon>
        <taxon>Toxicofera</taxon>
        <taxon>Serpentes</taxon>
        <taxon>Colubroidea</taxon>
        <taxon>Elapidae</taxon>
        <taxon>Hydrophiinae</taxon>
        <taxon>Pseudonaja</taxon>
    </lineage>
</organism>
<accession>A0A670Z3T5</accession>
<proteinExistence type="predicted"/>
<reference evidence="2" key="1">
    <citation type="submission" date="2025-08" db="UniProtKB">
        <authorList>
            <consortium name="Ensembl"/>
        </authorList>
    </citation>
    <scope>IDENTIFICATION</scope>
</reference>
<feature type="domain" description="CASTOR1 N-terminal" evidence="1">
    <location>
        <begin position="9"/>
        <end position="38"/>
    </location>
</feature>
<name>A0A670Z3T5_PSETE</name>
<sequence>MELRILEPRVRVLSLARRGLWLYTHPLLKMLLLPQRSRWDGAAGPPGRALLRIGGRGAKDPPTLLF</sequence>
<dbReference type="Pfam" id="PF18700">
    <property type="entry name" value="Castor1_N"/>
    <property type="match status" value="1"/>
</dbReference>
<dbReference type="InterPro" id="IPR040778">
    <property type="entry name" value="CASTOR1_N"/>
</dbReference>